<proteinExistence type="predicted"/>
<reference evidence="1 2" key="1">
    <citation type="journal article" date="2019" name="Nat. Plants">
        <title>Genome sequencing of Musa balbisiana reveals subgenome evolution and function divergence in polyploid bananas.</title>
        <authorList>
            <person name="Yao X."/>
        </authorList>
    </citation>
    <scope>NUCLEOTIDE SEQUENCE [LARGE SCALE GENOMIC DNA]</scope>
    <source>
        <strain evidence="2">cv. DH-PKW</strain>
        <tissue evidence="1">Leaves</tissue>
    </source>
</reference>
<organism evidence="1 2">
    <name type="scientific">Musa balbisiana</name>
    <name type="common">Banana</name>
    <dbReference type="NCBI Taxonomy" id="52838"/>
    <lineage>
        <taxon>Eukaryota</taxon>
        <taxon>Viridiplantae</taxon>
        <taxon>Streptophyta</taxon>
        <taxon>Embryophyta</taxon>
        <taxon>Tracheophyta</taxon>
        <taxon>Spermatophyta</taxon>
        <taxon>Magnoliopsida</taxon>
        <taxon>Liliopsida</taxon>
        <taxon>Zingiberales</taxon>
        <taxon>Musaceae</taxon>
        <taxon>Musa</taxon>
    </lineage>
</organism>
<dbReference type="EMBL" id="PYDT01000008">
    <property type="protein sequence ID" value="THU52164.1"/>
    <property type="molecule type" value="Genomic_DNA"/>
</dbReference>
<gene>
    <name evidence="1" type="ORF">C4D60_Mb10t01100</name>
</gene>
<comment type="caution">
    <text evidence="1">The sequence shown here is derived from an EMBL/GenBank/DDBJ whole genome shotgun (WGS) entry which is preliminary data.</text>
</comment>
<sequence length="327" mass="35078">MERKEVVISAENRGVFIGLKRIQIWAPKFEFSSVPRVLGGATAWLSGAGRCHRLALGCWAVPPPGSRVLGGATAWLSGAGRCHRLALGCWAVPPPGSRVLGGATAWLSGAGRCHRLALGCWAVPPPGSRVLGGATAWLSGAGRCHRLALGCWAVPPPGSRVLGGATAWLSGAGRCHRLALGCWAVPPPGSRVLGGATAWLSVLHPSYNLLQVVHPFTKIPMERKERGKLTIFSSLDCWAKTSYRGLNLFSKLYVRSTGWQMIYVSSQPASFVRNVILSHKVFFEKFQMTGFLLNAATLSGWDHPKLIRVAKVASNLDLLMVMTVKSA</sequence>
<dbReference type="Proteomes" id="UP000317650">
    <property type="component" value="Chromosome 10"/>
</dbReference>
<evidence type="ECO:0000313" key="2">
    <source>
        <dbReference type="Proteomes" id="UP000317650"/>
    </source>
</evidence>
<name>A0A4S8IV52_MUSBA</name>
<evidence type="ECO:0000313" key="1">
    <source>
        <dbReference type="EMBL" id="THU52164.1"/>
    </source>
</evidence>
<protein>
    <submittedName>
        <fullName evidence="1">Uncharacterized protein</fullName>
    </submittedName>
</protein>
<keyword evidence="2" id="KW-1185">Reference proteome</keyword>
<dbReference type="AlphaFoldDB" id="A0A4S8IV52"/>
<accession>A0A4S8IV52</accession>